<evidence type="ECO:0000259" key="4">
    <source>
        <dbReference type="Pfam" id="PF07687"/>
    </source>
</evidence>
<dbReference type="InterPro" id="IPR010169">
    <property type="entry name" value="AcOrn-deacetyl"/>
</dbReference>
<dbReference type="GO" id="GO:0008777">
    <property type="term" value="F:acetylornithine deacetylase activity"/>
    <property type="evidence" value="ECO:0007669"/>
    <property type="project" value="UniProtKB-EC"/>
</dbReference>
<organism evidence="5 6">
    <name type="scientific">Spartinivicinus poritis</name>
    <dbReference type="NCBI Taxonomy" id="2994640"/>
    <lineage>
        <taxon>Bacteria</taxon>
        <taxon>Pseudomonadati</taxon>
        <taxon>Pseudomonadota</taxon>
        <taxon>Gammaproteobacteria</taxon>
        <taxon>Oceanospirillales</taxon>
        <taxon>Zooshikellaceae</taxon>
        <taxon>Spartinivicinus</taxon>
    </lineage>
</organism>
<dbReference type="NCBIfam" id="TIGR01892">
    <property type="entry name" value="AcOrn-deacetyl"/>
    <property type="match status" value="1"/>
</dbReference>
<evidence type="ECO:0000256" key="1">
    <source>
        <dbReference type="ARBA" id="ARBA00022723"/>
    </source>
</evidence>
<keyword evidence="3" id="KW-0170">Cobalt</keyword>
<dbReference type="EMBL" id="JAPMOU010000032">
    <property type="protein sequence ID" value="MDE1464295.1"/>
    <property type="molecule type" value="Genomic_DNA"/>
</dbReference>
<evidence type="ECO:0000313" key="6">
    <source>
        <dbReference type="Proteomes" id="UP001528823"/>
    </source>
</evidence>
<dbReference type="SUPFAM" id="SSF55031">
    <property type="entry name" value="Bacterial exopeptidase dimerisation domain"/>
    <property type="match status" value="1"/>
</dbReference>
<reference evidence="5 6" key="1">
    <citation type="submission" date="2022-11" db="EMBL/GenBank/DDBJ databases">
        <title>Spartinivicinus poritis sp. nov., isolated from scleractinian coral Porites lutea.</title>
        <authorList>
            <person name="Zhang G."/>
            <person name="Cai L."/>
            <person name="Wei Q."/>
        </authorList>
    </citation>
    <scope>NUCLEOTIDE SEQUENCE [LARGE SCALE GENOMIC DNA]</scope>
    <source>
        <strain evidence="5 6">A2-2</strain>
    </source>
</reference>
<dbReference type="PANTHER" id="PTHR43808">
    <property type="entry name" value="ACETYLORNITHINE DEACETYLASE"/>
    <property type="match status" value="1"/>
</dbReference>
<dbReference type="Gene3D" id="3.40.630.10">
    <property type="entry name" value="Zn peptidases"/>
    <property type="match status" value="1"/>
</dbReference>
<comment type="caution">
    <text evidence="5">The sequence shown here is derived from an EMBL/GenBank/DDBJ whole genome shotgun (WGS) entry which is preliminary data.</text>
</comment>
<feature type="domain" description="Peptidase M20 dimerisation" evidence="4">
    <location>
        <begin position="175"/>
        <end position="285"/>
    </location>
</feature>
<dbReference type="RefSeq" id="WP_274690623.1">
    <property type="nucleotide sequence ID" value="NZ_JAPMOU010000032.1"/>
</dbReference>
<dbReference type="PANTHER" id="PTHR43808:SF1">
    <property type="entry name" value="ACETYLORNITHINE DEACETYLASE"/>
    <property type="match status" value="1"/>
</dbReference>
<dbReference type="InterPro" id="IPR002933">
    <property type="entry name" value="Peptidase_M20"/>
</dbReference>
<name>A0ABT5UDJ6_9GAMM</name>
<dbReference type="NCBIfam" id="NF003474">
    <property type="entry name" value="PRK05111.1"/>
    <property type="match status" value="1"/>
</dbReference>
<protein>
    <submittedName>
        <fullName evidence="5">Acetylornithine deacetylase</fullName>
        <ecNumber evidence="5">3.5.1.16</ecNumber>
    </submittedName>
</protein>
<keyword evidence="1" id="KW-0479">Metal-binding</keyword>
<dbReference type="InterPro" id="IPR050072">
    <property type="entry name" value="Peptidase_M20A"/>
</dbReference>
<dbReference type="InterPro" id="IPR036264">
    <property type="entry name" value="Bact_exopeptidase_dim_dom"/>
</dbReference>
<dbReference type="InterPro" id="IPR011650">
    <property type="entry name" value="Peptidase_M20_dimer"/>
</dbReference>
<dbReference type="Pfam" id="PF07687">
    <property type="entry name" value="M20_dimer"/>
    <property type="match status" value="1"/>
</dbReference>
<sequence length="381" mass="41649">MSKLQLATMLTNLIEIPSISCTNPKLDQSNRPVIDLLANWLSELGFSIEIIPLPDQPQKANLIATLGSGPGGLVLAGHTDTVPYDQQRWQYDPFKLTEAGNKWYGLGVCDMKGFFALAIEAIKSFLDKPLKQPLIILATADEESSMDGARALAKAGKPKARYAVIGEPTGLKPIYMHKGIMMERVHIKGQAGHSSNPALGINAIEVMHQVIDTILSFRTELATRYNNPLFEVPAPTLNLGCIHGGDNPNRICGECSLEYDLRPLPGLYCDELREMLQARISPISHDYQVPISVEAIFPGVEAFATDKNSTLIKTVETLTGHHAESVAFATEAPFLQELGMETVVLGPGNIDQAHQPDEYLSMDTVKPTVSLLQQLISEFCC</sequence>
<gene>
    <name evidence="5" type="primary">argE</name>
    <name evidence="5" type="ORF">ORQ98_20245</name>
</gene>
<dbReference type="HAMAP" id="MF_01108">
    <property type="entry name" value="ArgE"/>
    <property type="match status" value="1"/>
</dbReference>
<dbReference type="Pfam" id="PF01546">
    <property type="entry name" value="Peptidase_M20"/>
    <property type="match status" value="1"/>
</dbReference>
<dbReference type="Proteomes" id="UP001528823">
    <property type="component" value="Unassembled WGS sequence"/>
</dbReference>
<dbReference type="CDD" id="cd03894">
    <property type="entry name" value="M20_ArgE"/>
    <property type="match status" value="1"/>
</dbReference>
<keyword evidence="2 5" id="KW-0378">Hydrolase</keyword>
<keyword evidence="6" id="KW-1185">Reference proteome</keyword>
<dbReference type="Gene3D" id="3.30.70.360">
    <property type="match status" value="1"/>
</dbReference>
<evidence type="ECO:0000313" key="5">
    <source>
        <dbReference type="EMBL" id="MDE1464295.1"/>
    </source>
</evidence>
<proteinExistence type="inferred from homology"/>
<evidence type="ECO:0000256" key="2">
    <source>
        <dbReference type="ARBA" id="ARBA00022801"/>
    </source>
</evidence>
<dbReference type="EC" id="3.5.1.16" evidence="5"/>
<evidence type="ECO:0000256" key="3">
    <source>
        <dbReference type="ARBA" id="ARBA00023285"/>
    </source>
</evidence>
<accession>A0ABT5UDJ6</accession>
<dbReference type="SUPFAM" id="SSF53187">
    <property type="entry name" value="Zn-dependent exopeptidases"/>
    <property type="match status" value="1"/>
</dbReference>